<dbReference type="Proteomes" id="UP001501509">
    <property type="component" value="Unassembled WGS sequence"/>
</dbReference>
<accession>A0ABP6CF45</accession>
<name>A0ABP6CF45_9ACTN</name>
<comment type="caution">
    <text evidence="2">The sequence shown here is derived from an EMBL/GenBank/DDBJ whole genome shotgun (WGS) entry which is preliminary data.</text>
</comment>
<feature type="compositionally biased region" description="Basic residues" evidence="1">
    <location>
        <begin position="54"/>
        <end position="63"/>
    </location>
</feature>
<keyword evidence="3" id="KW-1185">Reference proteome</keyword>
<evidence type="ECO:0000256" key="1">
    <source>
        <dbReference type="SAM" id="MobiDB-lite"/>
    </source>
</evidence>
<dbReference type="EMBL" id="BAAATD010000009">
    <property type="protein sequence ID" value="GAA2618144.1"/>
    <property type="molecule type" value="Genomic_DNA"/>
</dbReference>
<sequence length="63" mass="6183">MPCGQAYDQPGGRFGPDGNPRALGSVDATGRPVPAGGIGDGDDLANRGGSSAGGRKKQRGAET</sequence>
<evidence type="ECO:0000313" key="2">
    <source>
        <dbReference type="EMBL" id="GAA2618144.1"/>
    </source>
</evidence>
<proteinExistence type="predicted"/>
<organism evidence="2 3">
    <name type="scientific">Actinomadura fulvescens</name>
    <dbReference type="NCBI Taxonomy" id="46160"/>
    <lineage>
        <taxon>Bacteria</taxon>
        <taxon>Bacillati</taxon>
        <taxon>Actinomycetota</taxon>
        <taxon>Actinomycetes</taxon>
        <taxon>Streptosporangiales</taxon>
        <taxon>Thermomonosporaceae</taxon>
        <taxon>Actinomadura</taxon>
    </lineage>
</organism>
<gene>
    <name evidence="2" type="ORF">GCM10010411_61900</name>
</gene>
<reference evidence="3" key="1">
    <citation type="journal article" date="2019" name="Int. J. Syst. Evol. Microbiol.">
        <title>The Global Catalogue of Microorganisms (GCM) 10K type strain sequencing project: providing services to taxonomists for standard genome sequencing and annotation.</title>
        <authorList>
            <consortium name="The Broad Institute Genomics Platform"/>
            <consortium name="The Broad Institute Genome Sequencing Center for Infectious Disease"/>
            <person name="Wu L."/>
            <person name="Ma J."/>
        </authorList>
    </citation>
    <scope>NUCLEOTIDE SEQUENCE [LARGE SCALE GENOMIC DNA]</scope>
    <source>
        <strain evidence="3">JCM 6833</strain>
    </source>
</reference>
<feature type="region of interest" description="Disordered" evidence="1">
    <location>
        <begin position="1"/>
        <end position="63"/>
    </location>
</feature>
<evidence type="ECO:0000313" key="3">
    <source>
        <dbReference type="Proteomes" id="UP001501509"/>
    </source>
</evidence>
<protein>
    <submittedName>
        <fullName evidence="2">Uncharacterized protein</fullName>
    </submittedName>
</protein>